<name>A0A1H9P2P3_9BACT</name>
<dbReference type="SMART" id="SM00387">
    <property type="entry name" value="HATPase_c"/>
    <property type="match status" value="1"/>
</dbReference>
<dbReference type="SMART" id="SM00388">
    <property type="entry name" value="HisKA"/>
    <property type="match status" value="1"/>
</dbReference>
<dbReference type="FunFam" id="3.30.565.10:FF:000006">
    <property type="entry name" value="Sensor histidine kinase WalK"/>
    <property type="match status" value="1"/>
</dbReference>
<dbReference type="InterPro" id="IPR050736">
    <property type="entry name" value="Sensor_HK_Regulatory"/>
</dbReference>
<keyword evidence="10" id="KW-1185">Reference proteome</keyword>
<evidence type="ECO:0000256" key="7">
    <source>
        <dbReference type="SAM" id="Phobius"/>
    </source>
</evidence>
<dbReference type="EMBL" id="FOFB01000042">
    <property type="protein sequence ID" value="SER42448.1"/>
    <property type="molecule type" value="Genomic_DNA"/>
</dbReference>
<dbReference type="InterPro" id="IPR003594">
    <property type="entry name" value="HATPase_dom"/>
</dbReference>
<dbReference type="Gene3D" id="1.10.287.130">
    <property type="match status" value="1"/>
</dbReference>
<dbReference type="PROSITE" id="PS50109">
    <property type="entry name" value="HIS_KIN"/>
    <property type="match status" value="1"/>
</dbReference>
<keyword evidence="7" id="KW-0472">Membrane</keyword>
<dbReference type="Gene3D" id="3.30.565.10">
    <property type="entry name" value="Histidine kinase-like ATPase, C-terminal domain"/>
    <property type="match status" value="1"/>
</dbReference>
<evidence type="ECO:0000256" key="6">
    <source>
        <dbReference type="ARBA" id="ARBA00023012"/>
    </source>
</evidence>
<dbReference type="OrthoDB" id="9804645at2"/>
<evidence type="ECO:0000256" key="3">
    <source>
        <dbReference type="ARBA" id="ARBA00022553"/>
    </source>
</evidence>
<keyword evidence="3" id="KW-0597">Phosphoprotein</keyword>
<keyword evidence="5 9" id="KW-0418">Kinase</keyword>
<accession>A0A1H9P2P3</accession>
<dbReference type="EC" id="2.7.13.3" evidence="2"/>
<dbReference type="Pfam" id="PF02518">
    <property type="entry name" value="HATPase_c"/>
    <property type="match status" value="1"/>
</dbReference>
<dbReference type="SUPFAM" id="SSF55874">
    <property type="entry name" value="ATPase domain of HSP90 chaperone/DNA topoisomerase II/histidine kinase"/>
    <property type="match status" value="1"/>
</dbReference>
<dbReference type="RefSeq" id="WP_090173391.1">
    <property type="nucleotide sequence ID" value="NZ_FOFB01000042.1"/>
</dbReference>
<dbReference type="InterPro" id="IPR036890">
    <property type="entry name" value="HATPase_C_sf"/>
</dbReference>
<dbReference type="InterPro" id="IPR003661">
    <property type="entry name" value="HisK_dim/P_dom"/>
</dbReference>
<feature type="transmembrane region" description="Helical" evidence="7">
    <location>
        <begin position="75"/>
        <end position="96"/>
    </location>
</feature>
<dbReference type="SUPFAM" id="SSF47384">
    <property type="entry name" value="Homodimeric domain of signal transducing histidine kinase"/>
    <property type="match status" value="1"/>
</dbReference>
<keyword evidence="7" id="KW-0812">Transmembrane</keyword>
<reference evidence="10" key="1">
    <citation type="submission" date="2016-10" db="EMBL/GenBank/DDBJ databases">
        <authorList>
            <person name="Varghese N."/>
            <person name="Submissions S."/>
        </authorList>
    </citation>
    <scope>NUCLEOTIDE SEQUENCE [LARGE SCALE GENOMIC DNA]</scope>
    <source>
        <strain evidence="10">DSM 24740</strain>
    </source>
</reference>
<dbReference type="GO" id="GO:0000155">
    <property type="term" value="F:phosphorelay sensor kinase activity"/>
    <property type="evidence" value="ECO:0007669"/>
    <property type="project" value="InterPro"/>
</dbReference>
<organism evidence="9 10">
    <name type="scientific">Neolewinella agarilytica</name>
    <dbReference type="NCBI Taxonomy" id="478744"/>
    <lineage>
        <taxon>Bacteria</taxon>
        <taxon>Pseudomonadati</taxon>
        <taxon>Bacteroidota</taxon>
        <taxon>Saprospiria</taxon>
        <taxon>Saprospirales</taxon>
        <taxon>Lewinellaceae</taxon>
        <taxon>Neolewinella</taxon>
    </lineage>
</organism>
<dbReference type="InParanoid" id="A0A1H9P2P3"/>
<evidence type="ECO:0000259" key="8">
    <source>
        <dbReference type="PROSITE" id="PS50109"/>
    </source>
</evidence>
<comment type="catalytic activity">
    <reaction evidence="1">
        <text>ATP + protein L-histidine = ADP + protein N-phospho-L-histidine.</text>
        <dbReference type="EC" id="2.7.13.3"/>
    </reaction>
</comment>
<dbReference type="STRING" id="478744.SAMN05444359_1425"/>
<dbReference type="CDD" id="cd00075">
    <property type="entry name" value="HATPase"/>
    <property type="match status" value="1"/>
</dbReference>
<keyword evidence="7" id="KW-1133">Transmembrane helix</keyword>
<evidence type="ECO:0000256" key="5">
    <source>
        <dbReference type="ARBA" id="ARBA00022777"/>
    </source>
</evidence>
<dbReference type="Proteomes" id="UP000199021">
    <property type="component" value="Unassembled WGS sequence"/>
</dbReference>
<dbReference type="InterPro" id="IPR005467">
    <property type="entry name" value="His_kinase_dom"/>
</dbReference>
<dbReference type="InterPro" id="IPR036097">
    <property type="entry name" value="HisK_dim/P_sf"/>
</dbReference>
<sequence>MRRLPLITYAIIAYMLLAFGWWSVLLLRMNESAHEARVNELAYRLAVQRQIEEPADFRQTEQYFRLTEEFERQQFMILGEAVLLILSLAGGIYLLYRSLKQEISAAEQQRNFLLSITHELKSPLAGIRLILETFQRRKELKPEIQQKLSTNALAETDRLTALVNDLLLSAKLENVFDINPEEIDLGGLIHEAADRVAMKYKTAQLHVDIEPDLPKVIGDRLGLTSVAVNLLENAAKYSQPNPVIHTSLQRGGTSEVVWEVSDNGIGVPDREKKRVFTKFYRVGSEDTRTTKGTGLGLFIVRQLVEKHKGQLELLDNEPKGTTFRIYLPVRQDL</sequence>
<gene>
    <name evidence="9" type="ORF">SAMN05444359_1425</name>
</gene>
<evidence type="ECO:0000256" key="2">
    <source>
        <dbReference type="ARBA" id="ARBA00012438"/>
    </source>
</evidence>
<dbReference type="CDD" id="cd00082">
    <property type="entry name" value="HisKA"/>
    <property type="match status" value="1"/>
</dbReference>
<dbReference type="InterPro" id="IPR004358">
    <property type="entry name" value="Sig_transdc_His_kin-like_C"/>
</dbReference>
<feature type="domain" description="Histidine kinase" evidence="8">
    <location>
        <begin position="115"/>
        <end position="331"/>
    </location>
</feature>
<protein>
    <recommendedName>
        <fullName evidence="2">histidine kinase</fullName>
        <ecNumber evidence="2">2.7.13.3</ecNumber>
    </recommendedName>
</protein>
<dbReference type="PANTHER" id="PTHR43711:SF28">
    <property type="entry name" value="SENSOR HISTIDINE KINASE YXDK"/>
    <property type="match status" value="1"/>
</dbReference>
<evidence type="ECO:0000256" key="4">
    <source>
        <dbReference type="ARBA" id="ARBA00022679"/>
    </source>
</evidence>
<evidence type="ECO:0000313" key="10">
    <source>
        <dbReference type="Proteomes" id="UP000199021"/>
    </source>
</evidence>
<dbReference type="PANTHER" id="PTHR43711">
    <property type="entry name" value="TWO-COMPONENT HISTIDINE KINASE"/>
    <property type="match status" value="1"/>
</dbReference>
<keyword evidence="4" id="KW-0808">Transferase</keyword>
<evidence type="ECO:0000256" key="1">
    <source>
        <dbReference type="ARBA" id="ARBA00000085"/>
    </source>
</evidence>
<keyword evidence="6" id="KW-0902">Two-component regulatory system</keyword>
<proteinExistence type="predicted"/>
<feature type="transmembrane region" description="Helical" evidence="7">
    <location>
        <begin position="6"/>
        <end position="27"/>
    </location>
</feature>
<dbReference type="Pfam" id="PF00512">
    <property type="entry name" value="HisKA"/>
    <property type="match status" value="1"/>
</dbReference>
<evidence type="ECO:0000313" key="9">
    <source>
        <dbReference type="EMBL" id="SER42448.1"/>
    </source>
</evidence>
<dbReference type="AlphaFoldDB" id="A0A1H9P2P3"/>
<dbReference type="PRINTS" id="PR00344">
    <property type="entry name" value="BCTRLSENSOR"/>
</dbReference>